<evidence type="ECO:0000256" key="7">
    <source>
        <dbReference type="SAM" id="Phobius"/>
    </source>
</evidence>
<evidence type="ECO:0000256" key="6">
    <source>
        <dbReference type="SAM" id="MobiDB-lite"/>
    </source>
</evidence>
<keyword evidence="10" id="KW-1185">Reference proteome</keyword>
<sequence>MPVPGVLTDVHAALTSLPLGVLFAVTLLAMALETSLFVGLLVPGDVVVLVVATAAVTPARFGTVVVAAVLGSLLGESVGYAIGRRFGPALRGSRLGRRLGEWRWHNAAQTIGQWGPRAVVLARFTPVVHAMFPVVAATLRFPYRRFISWCAVAAAVWAVVYTGLGAVAGSQLTRVKSVLGLLGVGALLAFGMVCVGAFGRRQLQRLESAVGERASASSGDAVAELAVERASVDAIVRPDVGTDVGTAVDAGDARTDGTRTGGRVDGPRVEDRFRTDGTRAEGIRDDGADRQGGGAVMVRTGTALDVEQGVPSVVEVVARRAASTSPRVADGRSGLGARTATGAPPATSHQGAAASASTGPSTSTDVRLGWRATHVLVLVAVTTLVGFLAYQNRHAIDPRAWWDSLHVGWVTLAVLGVVATLVGNAWNLMGASPVRLRFGSTFVVQVAGSLLRVVSPAAVGNAAVNVQHLRRVGLGDAAAVGTVSVAQAVQLLLTVALLPPVAFAAGTDVTVLGGNGVRIAFYSAAVVAMLAGVAFVVVRRSPGLRDRVDALVGELTRSLRAMAADPWRGAVSVAGAVLVSAGLAISLWASVLAFGGSLSPFTAFGVLLLGSTAGNAIPVPGGLGSVEAALVAALTATGTPLTVALPAVALFRLVTLWLLLPAGLVSVGVLRRRGEL</sequence>
<evidence type="ECO:0000256" key="3">
    <source>
        <dbReference type="ARBA" id="ARBA00022692"/>
    </source>
</evidence>
<protein>
    <submittedName>
        <fullName evidence="9">Membrane protein DedA with SNARE-associated domain</fullName>
    </submittedName>
</protein>
<feature type="compositionally biased region" description="Low complexity" evidence="6">
    <location>
        <begin position="336"/>
        <end position="364"/>
    </location>
</feature>
<feature type="transmembrane region" description="Helical" evidence="7">
    <location>
        <begin position="146"/>
        <end position="166"/>
    </location>
</feature>
<name>A0A3D9V342_THECX</name>
<comment type="subcellular location">
    <subcellularLocation>
        <location evidence="1">Cell membrane</location>
        <topology evidence="1">Multi-pass membrane protein</topology>
    </subcellularLocation>
</comment>
<dbReference type="PANTHER" id="PTHR39087">
    <property type="entry name" value="UPF0104 MEMBRANE PROTEIN MJ1595"/>
    <property type="match status" value="1"/>
</dbReference>
<keyword evidence="2" id="KW-1003">Cell membrane</keyword>
<feature type="transmembrane region" description="Helical" evidence="7">
    <location>
        <begin position="409"/>
        <end position="429"/>
    </location>
</feature>
<evidence type="ECO:0000256" key="1">
    <source>
        <dbReference type="ARBA" id="ARBA00004651"/>
    </source>
</evidence>
<evidence type="ECO:0000256" key="4">
    <source>
        <dbReference type="ARBA" id="ARBA00022989"/>
    </source>
</evidence>
<evidence type="ECO:0000256" key="5">
    <source>
        <dbReference type="ARBA" id="ARBA00023136"/>
    </source>
</evidence>
<dbReference type="PANTHER" id="PTHR39087:SF2">
    <property type="entry name" value="UPF0104 MEMBRANE PROTEIN MJ1595"/>
    <property type="match status" value="1"/>
</dbReference>
<feature type="transmembrane region" description="Helical" evidence="7">
    <location>
        <begin position="519"/>
        <end position="538"/>
    </location>
</feature>
<gene>
    <name evidence="9" type="ORF">DFJ64_1301</name>
</gene>
<evidence type="ECO:0000259" key="8">
    <source>
        <dbReference type="Pfam" id="PF09335"/>
    </source>
</evidence>
<dbReference type="OrthoDB" id="5242664at2"/>
<feature type="transmembrane region" description="Helical" evidence="7">
    <location>
        <begin position="36"/>
        <end position="55"/>
    </location>
</feature>
<feature type="compositionally biased region" description="Basic and acidic residues" evidence="6">
    <location>
        <begin position="265"/>
        <end position="289"/>
    </location>
</feature>
<keyword evidence="4 7" id="KW-1133">Transmembrane helix</keyword>
<dbReference type="Pfam" id="PF03706">
    <property type="entry name" value="LPG_synthase_TM"/>
    <property type="match status" value="1"/>
</dbReference>
<evidence type="ECO:0000313" key="10">
    <source>
        <dbReference type="Proteomes" id="UP000256485"/>
    </source>
</evidence>
<dbReference type="InterPro" id="IPR022791">
    <property type="entry name" value="L-PG_synthase/AglD"/>
</dbReference>
<dbReference type="InterPro" id="IPR032816">
    <property type="entry name" value="VTT_dom"/>
</dbReference>
<feature type="transmembrane region" description="Helical" evidence="7">
    <location>
        <begin position="567"/>
        <end position="585"/>
    </location>
</feature>
<feature type="domain" description="VTT" evidence="8">
    <location>
        <begin position="46"/>
        <end position="166"/>
    </location>
</feature>
<evidence type="ECO:0000313" key="9">
    <source>
        <dbReference type="EMBL" id="REF35909.1"/>
    </source>
</evidence>
<feature type="transmembrane region" description="Helical" evidence="7">
    <location>
        <begin position="649"/>
        <end position="670"/>
    </location>
</feature>
<feature type="region of interest" description="Disordered" evidence="6">
    <location>
        <begin position="320"/>
        <end position="364"/>
    </location>
</feature>
<dbReference type="Proteomes" id="UP000256485">
    <property type="component" value="Unassembled WGS sequence"/>
</dbReference>
<accession>A0A3D9V342</accession>
<dbReference type="RefSeq" id="WP_115849613.1">
    <property type="nucleotide sequence ID" value="NZ_QTUC01000001.1"/>
</dbReference>
<proteinExistence type="predicted"/>
<dbReference type="EMBL" id="QTUC01000001">
    <property type="protein sequence ID" value="REF35909.1"/>
    <property type="molecule type" value="Genomic_DNA"/>
</dbReference>
<comment type="caution">
    <text evidence="9">The sequence shown here is derived from an EMBL/GenBank/DDBJ whole genome shotgun (WGS) entry which is preliminary data.</text>
</comment>
<feature type="transmembrane region" description="Helical" evidence="7">
    <location>
        <begin position="61"/>
        <end position="82"/>
    </location>
</feature>
<feature type="transmembrane region" description="Helical" evidence="7">
    <location>
        <begin position="477"/>
        <end position="499"/>
    </location>
</feature>
<feature type="transmembrane region" description="Helical" evidence="7">
    <location>
        <begin position="12"/>
        <end position="29"/>
    </location>
</feature>
<feature type="transmembrane region" description="Helical" evidence="7">
    <location>
        <begin position="178"/>
        <end position="198"/>
    </location>
</feature>
<dbReference type="AlphaFoldDB" id="A0A3D9V342"/>
<keyword evidence="5 7" id="KW-0472">Membrane</keyword>
<evidence type="ECO:0000256" key="2">
    <source>
        <dbReference type="ARBA" id="ARBA00022475"/>
    </source>
</evidence>
<keyword evidence="3 7" id="KW-0812">Transmembrane</keyword>
<dbReference type="GO" id="GO:0005886">
    <property type="term" value="C:plasma membrane"/>
    <property type="evidence" value="ECO:0007669"/>
    <property type="project" value="UniProtKB-SubCell"/>
</dbReference>
<organism evidence="9 10">
    <name type="scientific">Thermasporomyces composti</name>
    <dbReference type="NCBI Taxonomy" id="696763"/>
    <lineage>
        <taxon>Bacteria</taxon>
        <taxon>Bacillati</taxon>
        <taxon>Actinomycetota</taxon>
        <taxon>Actinomycetes</taxon>
        <taxon>Propionibacteriales</taxon>
        <taxon>Nocardioidaceae</taxon>
        <taxon>Thermasporomyces</taxon>
    </lineage>
</organism>
<feature type="region of interest" description="Disordered" evidence="6">
    <location>
        <begin position="246"/>
        <end position="293"/>
    </location>
</feature>
<feature type="transmembrane region" description="Helical" evidence="7">
    <location>
        <begin position="368"/>
        <end position="389"/>
    </location>
</feature>
<reference evidence="9 10" key="1">
    <citation type="submission" date="2018-08" db="EMBL/GenBank/DDBJ databases">
        <title>Sequencing the genomes of 1000 actinobacteria strains.</title>
        <authorList>
            <person name="Klenk H.-P."/>
        </authorList>
    </citation>
    <scope>NUCLEOTIDE SEQUENCE [LARGE SCALE GENOMIC DNA]</scope>
    <source>
        <strain evidence="9 10">DSM 22891</strain>
    </source>
</reference>
<dbReference type="Pfam" id="PF09335">
    <property type="entry name" value="VTT_dom"/>
    <property type="match status" value="1"/>
</dbReference>